<keyword evidence="2" id="KW-1185">Reference proteome</keyword>
<sequence length="190" mass="22015">DINGDYKAHSQQQDSFPEVPQPAHLNINVNQQSIESSPPTFNEKESKEYEKAIRKQFPYRNPSPLIRKICIVVTVFQFFTLLTTISVLELYSNATFTAHVLPRNLFYIIVACECLPRIIQTYQLYIYTKKQLTRKEVIGTLLCQIAYYYWKVYIYNLQSEKLQHSSSTGKMVAKDLNNAIKNLLLALIIA</sequence>
<comment type="caution">
    <text evidence="1">The sequence shown here is derived from an EMBL/GenBank/DDBJ whole genome shotgun (WGS) entry which is preliminary data.</text>
</comment>
<protein>
    <submittedName>
        <fullName evidence="1">18884_t:CDS:1</fullName>
    </submittedName>
</protein>
<proteinExistence type="predicted"/>
<feature type="non-terminal residue" evidence="1">
    <location>
        <position position="190"/>
    </location>
</feature>
<feature type="non-terminal residue" evidence="1">
    <location>
        <position position="1"/>
    </location>
</feature>
<accession>A0ACA9RY71</accession>
<name>A0ACA9RY71_9GLOM</name>
<organism evidence="1 2">
    <name type="scientific">Racocetra persica</name>
    <dbReference type="NCBI Taxonomy" id="160502"/>
    <lineage>
        <taxon>Eukaryota</taxon>
        <taxon>Fungi</taxon>
        <taxon>Fungi incertae sedis</taxon>
        <taxon>Mucoromycota</taxon>
        <taxon>Glomeromycotina</taxon>
        <taxon>Glomeromycetes</taxon>
        <taxon>Diversisporales</taxon>
        <taxon>Gigasporaceae</taxon>
        <taxon>Racocetra</taxon>
    </lineage>
</organism>
<dbReference type="Proteomes" id="UP000789920">
    <property type="component" value="Unassembled WGS sequence"/>
</dbReference>
<reference evidence="1" key="1">
    <citation type="submission" date="2021-06" db="EMBL/GenBank/DDBJ databases">
        <authorList>
            <person name="Kallberg Y."/>
            <person name="Tangrot J."/>
            <person name="Rosling A."/>
        </authorList>
    </citation>
    <scope>NUCLEOTIDE SEQUENCE</scope>
    <source>
        <strain evidence="1">MA461A</strain>
    </source>
</reference>
<evidence type="ECO:0000313" key="2">
    <source>
        <dbReference type="Proteomes" id="UP000789920"/>
    </source>
</evidence>
<gene>
    <name evidence="1" type="ORF">RPERSI_LOCUS24272</name>
</gene>
<dbReference type="EMBL" id="CAJVQC010077534">
    <property type="protein sequence ID" value="CAG8815644.1"/>
    <property type="molecule type" value="Genomic_DNA"/>
</dbReference>
<evidence type="ECO:0000313" key="1">
    <source>
        <dbReference type="EMBL" id="CAG8815644.1"/>
    </source>
</evidence>